<organism evidence="2 3">
    <name type="scientific">Chrysodeixis includens</name>
    <name type="common">Soybean looper</name>
    <name type="synonym">Pseudoplusia includens</name>
    <dbReference type="NCBI Taxonomy" id="689277"/>
    <lineage>
        <taxon>Eukaryota</taxon>
        <taxon>Metazoa</taxon>
        <taxon>Ecdysozoa</taxon>
        <taxon>Arthropoda</taxon>
        <taxon>Hexapoda</taxon>
        <taxon>Insecta</taxon>
        <taxon>Pterygota</taxon>
        <taxon>Neoptera</taxon>
        <taxon>Endopterygota</taxon>
        <taxon>Lepidoptera</taxon>
        <taxon>Glossata</taxon>
        <taxon>Ditrysia</taxon>
        <taxon>Noctuoidea</taxon>
        <taxon>Noctuidae</taxon>
        <taxon>Plusiinae</taxon>
        <taxon>Chrysodeixis</taxon>
    </lineage>
</organism>
<gene>
    <name evidence="2" type="ORF">CINC_LOCUS1636</name>
</gene>
<dbReference type="AlphaFoldDB" id="A0A9N8PYP6"/>
<dbReference type="EMBL" id="LR824014">
    <property type="protein sequence ID" value="CAD0199946.1"/>
    <property type="molecule type" value="Genomic_DNA"/>
</dbReference>
<dbReference type="OrthoDB" id="7358562at2759"/>
<protein>
    <submittedName>
        <fullName evidence="2">Uncharacterized protein</fullName>
    </submittedName>
</protein>
<reference evidence="2" key="1">
    <citation type="submission" date="2021-12" db="EMBL/GenBank/DDBJ databases">
        <authorList>
            <person name="King R."/>
        </authorList>
    </citation>
    <scope>NUCLEOTIDE SEQUENCE</scope>
</reference>
<name>A0A9N8PYP6_CHRIL</name>
<keyword evidence="1" id="KW-0732">Signal</keyword>
<dbReference type="InterPro" id="IPR036846">
    <property type="entry name" value="GM2-AP_sf"/>
</dbReference>
<proteinExistence type="predicted"/>
<evidence type="ECO:0000313" key="3">
    <source>
        <dbReference type="Proteomes" id="UP001154114"/>
    </source>
</evidence>
<sequence length="157" mass="17774">MLSCEDFENEVVNCDELVLGSSKTDDGDDAAKLSGKIKTFKEINTDYDIDVQIWKLLDLADADEFMYGCTINFCQSLEDEDAPWYPVLQKLNISSCPVEVTTFEVQGLTISLDSVKDVMCHDFCGNYRVQISFVHLTDKLSCHVLELAIEECDDEYD</sequence>
<dbReference type="Proteomes" id="UP001154114">
    <property type="component" value="Chromosome 11"/>
</dbReference>
<dbReference type="Gene3D" id="2.70.220.10">
    <property type="entry name" value="Ganglioside GM2 activator"/>
    <property type="match status" value="1"/>
</dbReference>
<accession>A0A9N8PYP6</accession>
<keyword evidence="3" id="KW-1185">Reference proteome</keyword>
<evidence type="ECO:0000256" key="1">
    <source>
        <dbReference type="ARBA" id="ARBA00022729"/>
    </source>
</evidence>
<evidence type="ECO:0000313" key="2">
    <source>
        <dbReference type="EMBL" id="CAD0199946.1"/>
    </source>
</evidence>